<evidence type="ECO:0000313" key="10">
    <source>
        <dbReference type="Proteomes" id="UP000000822"/>
    </source>
</evidence>
<organism evidence="9 10">
    <name type="scientific">Oceanobacillus iheyensis (strain DSM 14371 / CIP 107618 / JCM 11309 / KCTC 3954 / HTE831)</name>
    <dbReference type="NCBI Taxonomy" id="221109"/>
    <lineage>
        <taxon>Bacteria</taxon>
        <taxon>Bacillati</taxon>
        <taxon>Bacillota</taxon>
        <taxon>Bacilli</taxon>
        <taxon>Bacillales</taxon>
        <taxon>Bacillaceae</taxon>
        <taxon>Oceanobacillus</taxon>
    </lineage>
</organism>
<dbReference type="InterPro" id="IPR036554">
    <property type="entry name" value="GHMP_kinase_C_sf"/>
</dbReference>
<name>Q8ETN1_OCEIH</name>
<feature type="domain" description="GHMP kinase C-terminal" evidence="8">
    <location>
        <begin position="271"/>
        <end position="350"/>
    </location>
</feature>
<evidence type="ECO:0000256" key="4">
    <source>
        <dbReference type="ARBA" id="ARBA00022741"/>
    </source>
</evidence>
<dbReference type="Gene3D" id="3.30.70.890">
    <property type="entry name" value="GHMP kinase, C-terminal domain"/>
    <property type="match status" value="1"/>
</dbReference>
<keyword evidence="5 9" id="KW-0418">Kinase</keyword>
<dbReference type="PANTHER" id="PTHR31814:SF2">
    <property type="entry name" value="PHOSPHOMEVALONATE KINASE"/>
    <property type="match status" value="1"/>
</dbReference>
<dbReference type="Pfam" id="PF08544">
    <property type="entry name" value="GHMP_kinases_C"/>
    <property type="match status" value="1"/>
</dbReference>
<evidence type="ECO:0000313" key="9">
    <source>
        <dbReference type="EMBL" id="BAC12183.1"/>
    </source>
</evidence>
<dbReference type="RefSeq" id="WP_011064628.1">
    <property type="nucleotide sequence ID" value="NC_004193.1"/>
</dbReference>
<dbReference type="eggNOG" id="COG1577">
    <property type="taxonomic scope" value="Bacteria"/>
</dbReference>
<feature type="domain" description="GHMP kinase N-terminal" evidence="7">
    <location>
        <begin position="88"/>
        <end position="175"/>
    </location>
</feature>
<reference evidence="9 10" key="1">
    <citation type="journal article" date="2001" name="FEMS Microbiol. Lett.">
        <title>Oceanobacillus iheyensis gen. nov., sp. nov., a deep-sea extremely halotolerant and alkaliphilic species isolated from a depth of 1050 m on the Iheya Ridge.</title>
        <authorList>
            <person name="Lu J."/>
            <person name="Nogi Y."/>
            <person name="Takami H."/>
        </authorList>
    </citation>
    <scope>NUCLEOTIDE SEQUENCE [LARGE SCALE GENOMIC DNA]</scope>
    <source>
        <strain evidence="10">DSM 14371 / CIP 107618 / JCM 11309 / KCTC 3954 / HTE831</strain>
    </source>
</reference>
<keyword evidence="10" id="KW-1185">Reference proteome</keyword>
<dbReference type="EMBL" id="BA000028">
    <property type="protein sequence ID" value="BAC12183.1"/>
    <property type="molecule type" value="Genomic_DNA"/>
</dbReference>
<dbReference type="Pfam" id="PF00288">
    <property type="entry name" value="GHMP_kinases_N"/>
    <property type="match status" value="1"/>
</dbReference>
<dbReference type="GO" id="GO:0005524">
    <property type="term" value="F:ATP binding"/>
    <property type="evidence" value="ECO:0007669"/>
    <property type="project" value="UniProtKB-KW"/>
</dbReference>
<dbReference type="HOGENOM" id="CLU_017814_7_0_9"/>
<protein>
    <recommendedName>
        <fullName evidence="2">phosphomevalonate kinase</fullName>
        <ecNumber evidence="2">2.7.4.2</ecNumber>
    </recommendedName>
</protein>
<dbReference type="SUPFAM" id="SSF55060">
    <property type="entry name" value="GHMP Kinase, C-terminal domain"/>
    <property type="match status" value="1"/>
</dbReference>
<evidence type="ECO:0000259" key="8">
    <source>
        <dbReference type="Pfam" id="PF08544"/>
    </source>
</evidence>
<gene>
    <name evidence="9" type="ordered locus">OB0227</name>
</gene>
<accession>Q8ETN1</accession>
<dbReference type="STRING" id="221109.gene:10732430"/>
<dbReference type="PRINTS" id="PR00959">
    <property type="entry name" value="MEVGALKINASE"/>
</dbReference>
<dbReference type="GO" id="GO:0004631">
    <property type="term" value="F:phosphomevalonate kinase activity"/>
    <property type="evidence" value="ECO:0007669"/>
    <property type="project" value="UniProtKB-EC"/>
</dbReference>
<dbReference type="Proteomes" id="UP000000822">
    <property type="component" value="Chromosome"/>
</dbReference>
<dbReference type="InterPro" id="IPR035102">
    <property type="entry name" value="Phosphomevalonate_kinase"/>
</dbReference>
<sequence length="369" mass="40441">MSKRQLTVKVPGKLMIAGEFAVLEPYQKLAVMAVNRYVYATITDAENYTLSLEDFGLHDIAWSYQTGTVNIESDDERFSFVKDAIYITCTYLEEKSIGIPSFHLSTRSELDDASGVKYGLGSSAAIVTSVVSAILRFVAPRYATKEIIFRLAALSHVCTQGNGSGADIAASTYGGFRQYSSFQADWLLNTYKNASTISEVVDMEWKYYQSENIRIPDFLNVCVGWTGTAASTKNLVQQIRLLKVSDSDAYEHFLQSSKEAVGLFLDGMNSENLSMLMDGVRKNRQALAHVGQKAKTPIETSMLTKLCDLAEQLGGAGKPSGAGGGDCGIAFMYSKDQAENLFHAWAEVGIKPLTLQPSLEGEQVVIEEE</sequence>
<dbReference type="Gene3D" id="3.30.230.10">
    <property type="match status" value="1"/>
</dbReference>
<keyword evidence="4" id="KW-0547">Nucleotide-binding</keyword>
<dbReference type="NCBIfam" id="TIGR01220">
    <property type="entry name" value="Pmev_kin_Gr_pos"/>
    <property type="match status" value="1"/>
</dbReference>
<evidence type="ECO:0000259" key="7">
    <source>
        <dbReference type="Pfam" id="PF00288"/>
    </source>
</evidence>
<dbReference type="InterPro" id="IPR014721">
    <property type="entry name" value="Ribsml_uS5_D2-typ_fold_subgr"/>
</dbReference>
<evidence type="ECO:0000256" key="2">
    <source>
        <dbReference type="ARBA" id="ARBA00012958"/>
    </source>
</evidence>
<dbReference type="GO" id="GO:0019287">
    <property type="term" value="P:isopentenyl diphosphate biosynthetic process, mevalonate pathway"/>
    <property type="evidence" value="ECO:0007669"/>
    <property type="project" value="UniProtKB-UniPathway"/>
</dbReference>
<dbReference type="EC" id="2.7.4.2" evidence="2"/>
<dbReference type="InterPro" id="IPR020568">
    <property type="entry name" value="Ribosomal_Su5_D2-typ_SF"/>
</dbReference>
<dbReference type="PhylomeDB" id="Q8ETN1"/>
<dbReference type="PANTHER" id="PTHR31814">
    <property type="match status" value="1"/>
</dbReference>
<evidence type="ECO:0000256" key="3">
    <source>
        <dbReference type="ARBA" id="ARBA00022679"/>
    </source>
</evidence>
<comment type="pathway">
    <text evidence="1">Isoprenoid biosynthesis; isopentenyl diphosphate biosynthesis via mevalonate pathway; isopentenyl diphosphate from (R)-mevalonate: step 2/3.</text>
</comment>
<dbReference type="SUPFAM" id="SSF54211">
    <property type="entry name" value="Ribosomal protein S5 domain 2-like"/>
    <property type="match status" value="1"/>
</dbReference>
<evidence type="ECO:0000256" key="1">
    <source>
        <dbReference type="ARBA" id="ARBA00005017"/>
    </source>
</evidence>
<dbReference type="InterPro" id="IPR005917">
    <property type="entry name" value="Pmev_kinase_bact"/>
</dbReference>
<reference evidence="9 10" key="2">
    <citation type="journal article" date="2002" name="Nucleic Acids Res.">
        <title>Genome sequence of Oceanobacillus iheyensis isolated from the Iheya Ridge and its unexpected adaptive capabilities to extreme environments.</title>
        <authorList>
            <person name="Takami H."/>
            <person name="Takaki Y."/>
            <person name="Uchiyama I."/>
        </authorList>
    </citation>
    <scope>NUCLEOTIDE SEQUENCE [LARGE SCALE GENOMIC DNA]</scope>
    <source>
        <strain evidence="10">DSM 14371 / CIP 107618 / JCM 11309 / KCTC 3954 / HTE831</strain>
    </source>
</reference>
<dbReference type="OrthoDB" id="1522677at2"/>
<dbReference type="AlphaFoldDB" id="Q8ETN1"/>
<keyword evidence="3" id="KW-0808">Transferase</keyword>
<proteinExistence type="predicted"/>
<keyword evidence="6" id="KW-0067">ATP-binding</keyword>
<dbReference type="InterPro" id="IPR013750">
    <property type="entry name" value="GHMP_kinase_C_dom"/>
</dbReference>
<dbReference type="InterPro" id="IPR006204">
    <property type="entry name" value="GHMP_kinase_N_dom"/>
</dbReference>
<dbReference type="KEGG" id="oih:OB0227"/>
<evidence type="ECO:0000256" key="6">
    <source>
        <dbReference type="ARBA" id="ARBA00022840"/>
    </source>
</evidence>
<evidence type="ECO:0000256" key="5">
    <source>
        <dbReference type="ARBA" id="ARBA00022777"/>
    </source>
</evidence>
<dbReference type="UniPathway" id="UPA00057">
    <property type="reaction ID" value="UER00099"/>
</dbReference>